<gene>
    <name evidence="4" type="ORF">ACFY35_32810</name>
</gene>
<comment type="caution">
    <text evidence="4">The sequence shown here is derived from an EMBL/GenBank/DDBJ whole genome shotgun (WGS) entry which is preliminary data.</text>
</comment>
<dbReference type="RefSeq" id="WP_020514948.1">
    <property type="nucleotide sequence ID" value="NZ_JBIAZU010000006.1"/>
</dbReference>
<feature type="transmembrane region" description="Helical" evidence="1">
    <location>
        <begin position="58"/>
        <end position="78"/>
    </location>
</feature>
<feature type="domain" description="Cysteinyl-tRNA ligase anticodon binding" evidence="2">
    <location>
        <begin position="169"/>
        <end position="218"/>
    </location>
</feature>
<feature type="domain" description="YqeB PH" evidence="3">
    <location>
        <begin position="8"/>
        <end position="152"/>
    </location>
</feature>
<dbReference type="Pfam" id="PF23493">
    <property type="entry name" value="CysS_C"/>
    <property type="match status" value="1"/>
</dbReference>
<evidence type="ECO:0000259" key="3">
    <source>
        <dbReference type="Pfam" id="PF23494"/>
    </source>
</evidence>
<keyword evidence="1" id="KW-1133">Transmembrane helix</keyword>
<dbReference type="Pfam" id="PF23494">
    <property type="entry name" value="bPH_10"/>
    <property type="match status" value="1"/>
</dbReference>
<proteinExistence type="predicted"/>
<keyword evidence="1" id="KW-0472">Membrane</keyword>
<organism evidence="4 5">
    <name type="scientific">Paractinoplanes globisporus</name>
    <dbReference type="NCBI Taxonomy" id="113565"/>
    <lineage>
        <taxon>Bacteria</taxon>
        <taxon>Bacillati</taxon>
        <taxon>Actinomycetota</taxon>
        <taxon>Actinomycetes</taxon>
        <taxon>Micromonosporales</taxon>
        <taxon>Micromonosporaceae</taxon>
        <taxon>Paractinoplanes</taxon>
    </lineage>
</organism>
<dbReference type="InterPro" id="IPR056411">
    <property type="entry name" value="CysS_C"/>
</dbReference>
<evidence type="ECO:0000256" key="1">
    <source>
        <dbReference type="SAM" id="Phobius"/>
    </source>
</evidence>
<evidence type="ECO:0000259" key="2">
    <source>
        <dbReference type="Pfam" id="PF23493"/>
    </source>
</evidence>
<dbReference type="InterPro" id="IPR057798">
    <property type="entry name" value="PH_YqeB"/>
</dbReference>
<dbReference type="Proteomes" id="UP001602245">
    <property type="component" value="Unassembled WGS sequence"/>
</dbReference>
<protein>
    <recommendedName>
        <fullName evidence="6">DUF308 domain-containing protein</fullName>
    </recommendedName>
</protein>
<evidence type="ECO:0008006" key="6">
    <source>
        <dbReference type="Google" id="ProtNLM"/>
    </source>
</evidence>
<keyword evidence="1" id="KW-0812">Transmembrane</keyword>
<evidence type="ECO:0000313" key="4">
    <source>
        <dbReference type="EMBL" id="MFF5294243.1"/>
    </source>
</evidence>
<keyword evidence="5" id="KW-1185">Reference proteome</keyword>
<feature type="transmembrane region" description="Helical" evidence="1">
    <location>
        <begin position="16"/>
        <end position="38"/>
    </location>
</feature>
<evidence type="ECO:0000313" key="5">
    <source>
        <dbReference type="Proteomes" id="UP001602245"/>
    </source>
</evidence>
<accession>A0ABW6WMI6</accession>
<sequence>MLEPTSIVPTPRWARVLLWLGLPAVGAALLLAVAWLLSLAWLPLPGPLRLARELPQPAASIAVPALGVVLGLILAALADRESLTVRITPAEVVLSRPGATVAVPRSGVAVAFADRDELMLLGPTGRELAREPSHLSRGRLRDAFTRNGIAWADQDPYLSSYRRWVPGLPELPAAAHALFAARQKALDSGDDGDRRELRAELGRLGYVVRDDRKRQYWRRTDG</sequence>
<reference evidence="4 5" key="1">
    <citation type="submission" date="2024-10" db="EMBL/GenBank/DDBJ databases">
        <title>The Natural Products Discovery Center: Release of the First 8490 Sequenced Strains for Exploring Actinobacteria Biosynthetic Diversity.</title>
        <authorList>
            <person name="Kalkreuter E."/>
            <person name="Kautsar S.A."/>
            <person name="Yang D."/>
            <person name="Bader C.D."/>
            <person name="Teijaro C.N."/>
            <person name="Fluegel L."/>
            <person name="Davis C.M."/>
            <person name="Simpson J.R."/>
            <person name="Lauterbach L."/>
            <person name="Steele A.D."/>
            <person name="Gui C."/>
            <person name="Meng S."/>
            <person name="Li G."/>
            <person name="Viehrig K."/>
            <person name="Ye F."/>
            <person name="Su P."/>
            <person name="Kiefer A.F."/>
            <person name="Nichols A."/>
            <person name="Cepeda A.J."/>
            <person name="Yan W."/>
            <person name="Fan B."/>
            <person name="Jiang Y."/>
            <person name="Adhikari A."/>
            <person name="Zheng C.-J."/>
            <person name="Schuster L."/>
            <person name="Cowan T.M."/>
            <person name="Smanski M.J."/>
            <person name="Chevrette M.G."/>
            <person name="De Carvalho L.P.S."/>
            <person name="Shen B."/>
        </authorList>
    </citation>
    <scope>NUCLEOTIDE SEQUENCE [LARGE SCALE GENOMIC DNA]</scope>
    <source>
        <strain evidence="4 5">NPDC000087</strain>
    </source>
</reference>
<dbReference type="EMBL" id="JBIAZU010000006">
    <property type="protein sequence ID" value="MFF5294243.1"/>
    <property type="molecule type" value="Genomic_DNA"/>
</dbReference>
<name>A0ABW6WMI6_9ACTN</name>